<evidence type="ECO:0000313" key="2">
    <source>
        <dbReference type="EMBL" id="GAF26423.1"/>
    </source>
</evidence>
<gene>
    <name evidence="2" type="ORF">MTY_1763</name>
</gene>
<dbReference type="AlphaFoldDB" id="A0A0S6UBC6"/>
<accession>A0A0S6UBC6</accession>
<evidence type="ECO:0000259" key="1">
    <source>
        <dbReference type="Pfam" id="PF22743"/>
    </source>
</evidence>
<feature type="domain" description="PspA-associated" evidence="1">
    <location>
        <begin position="1"/>
        <end position="86"/>
    </location>
</feature>
<name>A0A0S6UBC6_NEOTH</name>
<proteinExistence type="predicted"/>
<sequence length="92" mass="10454">MIIRILTEGQYRLEGQALADLDRLDDRLLDALAAGNRQEYEDSFREVLGLIRGRGNRLPDTELVESDLILPPPDTTFEEARGLFADYPRHLG</sequence>
<reference evidence="2" key="1">
    <citation type="journal article" date="2014" name="Gene">
        <title>Genome-guided analysis of transformation efficiency and carbon dioxide assimilation by Moorella thermoacetica Y72.</title>
        <authorList>
            <person name="Tsukahara K."/>
            <person name="Kita A."/>
            <person name="Nakashimada Y."/>
            <person name="Hoshino T."/>
            <person name="Murakami K."/>
        </authorList>
    </citation>
    <scope>NUCLEOTIDE SEQUENCE [LARGE SCALE GENOMIC DNA]</scope>
    <source>
        <strain evidence="2">Y72</strain>
    </source>
</reference>
<dbReference type="Proteomes" id="UP000063718">
    <property type="component" value="Unassembled WGS sequence"/>
</dbReference>
<dbReference type="Pfam" id="PF22743">
    <property type="entry name" value="PspAA"/>
    <property type="match status" value="1"/>
</dbReference>
<dbReference type="EMBL" id="DF238840">
    <property type="protein sequence ID" value="GAF26423.1"/>
    <property type="molecule type" value="Genomic_DNA"/>
</dbReference>
<organism evidence="2">
    <name type="scientific">Moorella thermoacetica Y72</name>
    <dbReference type="NCBI Taxonomy" id="1325331"/>
    <lineage>
        <taxon>Bacteria</taxon>
        <taxon>Bacillati</taxon>
        <taxon>Bacillota</taxon>
        <taxon>Clostridia</taxon>
        <taxon>Neomoorellales</taxon>
        <taxon>Neomoorellaceae</taxon>
        <taxon>Neomoorella</taxon>
    </lineage>
</organism>
<protein>
    <submittedName>
        <fullName evidence="2">Uncharacterized membrane-associated protein/domain</fullName>
    </submittedName>
</protein>
<dbReference type="InterPro" id="IPR054437">
    <property type="entry name" value="PspA-assoc_dom"/>
</dbReference>
<dbReference type="RefSeq" id="WP_025774136.1">
    <property type="nucleotide sequence ID" value="NZ_DF238840.1"/>
</dbReference>